<dbReference type="CDD" id="cd05819">
    <property type="entry name" value="NHL"/>
    <property type="match status" value="1"/>
</dbReference>
<organism evidence="1 2">
    <name type="scientific">Oopsacas minuta</name>
    <dbReference type="NCBI Taxonomy" id="111878"/>
    <lineage>
        <taxon>Eukaryota</taxon>
        <taxon>Metazoa</taxon>
        <taxon>Porifera</taxon>
        <taxon>Hexactinellida</taxon>
        <taxon>Hexasterophora</taxon>
        <taxon>Lyssacinosida</taxon>
        <taxon>Leucopsacidae</taxon>
        <taxon>Oopsacas</taxon>
    </lineage>
</organism>
<dbReference type="Gene3D" id="2.120.10.30">
    <property type="entry name" value="TolB, C-terminal domain"/>
    <property type="match status" value="1"/>
</dbReference>
<dbReference type="EMBL" id="JAKMXF010000022">
    <property type="protein sequence ID" value="KAI6660988.1"/>
    <property type="molecule type" value="Genomic_DNA"/>
</dbReference>
<dbReference type="InterPro" id="IPR011042">
    <property type="entry name" value="6-blade_b-propeller_TolB-like"/>
</dbReference>
<dbReference type="InterPro" id="IPR050952">
    <property type="entry name" value="TRIM-NHL_E3_ligases"/>
</dbReference>
<evidence type="ECO:0000313" key="2">
    <source>
        <dbReference type="Proteomes" id="UP001165289"/>
    </source>
</evidence>
<accession>A0AAV7KIX0</accession>
<dbReference type="GO" id="GO:0000209">
    <property type="term" value="P:protein polyubiquitination"/>
    <property type="evidence" value="ECO:0007669"/>
    <property type="project" value="TreeGrafter"/>
</dbReference>
<dbReference type="PANTHER" id="PTHR24104">
    <property type="entry name" value="E3 UBIQUITIN-PROTEIN LIGASE NHLRC1-RELATED"/>
    <property type="match status" value="1"/>
</dbReference>
<dbReference type="GO" id="GO:0061630">
    <property type="term" value="F:ubiquitin protein ligase activity"/>
    <property type="evidence" value="ECO:0007669"/>
    <property type="project" value="TreeGrafter"/>
</dbReference>
<sequence length="257" mass="29918">MDTCTQELIHNAFVINQIDCGKSYAAGLAIDPETSKIYISDWKGNCVHVYDKDLKENSKFNNKTPIRSPRGLRFKDGMLYVAESNGNIDHSCVKVFLRDGTFIQEIGHWGSHEQQFRLSLALDVDEYKNIYICDRGHSIIKVMTSEGKLLSKFGRENLKWPIDIRIYKTFIYVLDHKYTHMFVFDLEHNFVTEFCLPSRYTSSYFVINSEGEIIFSDNKNGRLVKINGFHTLIYHTQLPHNRIDISNKGIEMDREEE</sequence>
<dbReference type="PANTHER" id="PTHR24104:SF25">
    <property type="entry name" value="PROTEIN LIN-41"/>
    <property type="match status" value="1"/>
</dbReference>
<dbReference type="GO" id="GO:0008270">
    <property type="term" value="F:zinc ion binding"/>
    <property type="evidence" value="ECO:0007669"/>
    <property type="project" value="UniProtKB-KW"/>
</dbReference>
<protein>
    <submittedName>
        <fullName evidence="1">PEP-CTERM domain protein</fullName>
    </submittedName>
</protein>
<dbReference type="Proteomes" id="UP001165289">
    <property type="component" value="Unassembled WGS sequence"/>
</dbReference>
<gene>
    <name evidence="1" type="ORF">LOD99_13711</name>
</gene>
<dbReference type="GO" id="GO:0043161">
    <property type="term" value="P:proteasome-mediated ubiquitin-dependent protein catabolic process"/>
    <property type="evidence" value="ECO:0007669"/>
    <property type="project" value="TreeGrafter"/>
</dbReference>
<comment type="caution">
    <text evidence="1">The sequence shown here is derived from an EMBL/GenBank/DDBJ whole genome shotgun (WGS) entry which is preliminary data.</text>
</comment>
<dbReference type="AlphaFoldDB" id="A0AAV7KIX0"/>
<proteinExistence type="predicted"/>
<keyword evidence="2" id="KW-1185">Reference proteome</keyword>
<name>A0AAV7KIX0_9METZ</name>
<evidence type="ECO:0000313" key="1">
    <source>
        <dbReference type="EMBL" id="KAI6660988.1"/>
    </source>
</evidence>
<dbReference type="SUPFAM" id="SSF63825">
    <property type="entry name" value="YWTD domain"/>
    <property type="match status" value="1"/>
</dbReference>
<reference evidence="1 2" key="1">
    <citation type="journal article" date="2023" name="BMC Biol.">
        <title>The compact genome of the sponge Oopsacas minuta (Hexactinellida) is lacking key metazoan core genes.</title>
        <authorList>
            <person name="Santini S."/>
            <person name="Schenkelaars Q."/>
            <person name="Jourda C."/>
            <person name="Duchesne M."/>
            <person name="Belahbib H."/>
            <person name="Rocher C."/>
            <person name="Selva M."/>
            <person name="Riesgo A."/>
            <person name="Vervoort M."/>
            <person name="Leys S.P."/>
            <person name="Kodjabachian L."/>
            <person name="Le Bivic A."/>
            <person name="Borchiellini C."/>
            <person name="Claverie J.M."/>
            <person name="Renard E."/>
        </authorList>
    </citation>
    <scope>NUCLEOTIDE SEQUENCE [LARGE SCALE GENOMIC DNA]</scope>
    <source>
        <strain evidence="1">SPO-2</strain>
    </source>
</reference>